<sequence>MKNDNLNITFSIGKYMITILKFTYECQTWNTPSHSHSSNSYELHYIPQGKGTLISSQKSYALYPNVLYTTGPHIEHQQYPDPSDPTYEYCIYLRIEETHTRQRRKNTDQENIMDLFLNYPFWYGTDHADLPVTLEQIRREIFDPKPGGALMLEALFIQFMVKVLRNYKPASKAAITSIPIPLIKAYILIEDSFLLEYDTITLEELSRRLGLSTRQTSRILFDRYGQNFTQKRTEARMAAAATFLKEGSLSVSEIASRLGYSCPNHFHAAFKKYYQMTATEYKNRYLDRP</sequence>
<dbReference type="Pfam" id="PF12833">
    <property type="entry name" value="HTH_18"/>
    <property type="match status" value="1"/>
</dbReference>
<dbReference type="PANTHER" id="PTHR43280">
    <property type="entry name" value="ARAC-FAMILY TRANSCRIPTIONAL REGULATOR"/>
    <property type="match status" value="1"/>
</dbReference>
<dbReference type="PROSITE" id="PS01124">
    <property type="entry name" value="HTH_ARAC_FAMILY_2"/>
    <property type="match status" value="1"/>
</dbReference>
<dbReference type="SUPFAM" id="SSF51215">
    <property type="entry name" value="Regulatory protein AraC"/>
    <property type="match status" value="1"/>
</dbReference>
<name>A0A9D1VZ33_9FIRM</name>
<proteinExistence type="predicted"/>
<evidence type="ECO:0000313" key="6">
    <source>
        <dbReference type="Proteomes" id="UP000824243"/>
    </source>
</evidence>
<dbReference type="Proteomes" id="UP000824243">
    <property type="component" value="Unassembled WGS sequence"/>
</dbReference>
<dbReference type="CDD" id="cd00043">
    <property type="entry name" value="CYCLIN_SF"/>
    <property type="match status" value="1"/>
</dbReference>
<keyword evidence="3" id="KW-0804">Transcription</keyword>
<dbReference type="Pfam" id="PF02311">
    <property type="entry name" value="AraC_binding"/>
    <property type="match status" value="1"/>
</dbReference>
<dbReference type="GO" id="GO:0003700">
    <property type="term" value="F:DNA-binding transcription factor activity"/>
    <property type="evidence" value="ECO:0007669"/>
    <property type="project" value="InterPro"/>
</dbReference>
<protein>
    <submittedName>
        <fullName evidence="5">AraC family transcriptional regulator</fullName>
    </submittedName>
</protein>
<dbReference type="AlphaFoldDB" id="A0A9D1VZ33"/>
<keyword evidence="1" id="KW-0805">Transcription regulation</keyword>
<dbReference type="InterPro" id="IPR018062">
    <property type="entry name" value="HTH_AraC-typ_CS"/>
</dbReference>
<evidence type="ECO:0000313" key="5">
    <source>
        <dbReference type="EMBL" id="HIX48872.1"/>
    </source>
</evidence>
<dbReference type="Gene3D" id="1.10.10.60">
    <property type="entry name" value="Homeodomain-like"/>
    <property type="match status" value="1"/>
</dbReference>
<gene>
    <name evidence="5" type="ORF">H9981_07675</name>
</gene>
<reference evidence="5" key="2">
    <citation type="submission" date="2021-04" db="EMBL/GenBank/DDBJ databases">
        <authorList>
            <person name="Gilroy R."/>
        </authorList>
    </citation>
    <scope>NUCLEOTIDE SEQUENCE</scope>
    <source>
        <strain evidence="5">ChiSjej5B23-15282</strain>
    </source>
</reference>
<dbReference type="InterPro" id="IPR037923">
    <property type="entry name" value="HTH-like"/>
</dbReference>
<dbReference type="PANTHER" id="PTHR43280:SF2">
    <property type="entry name" value="HTH-TYPE TRANSCRIPTIONAL REGULATOR EXSA"/>
    <property type="match status" value="1"/>
</dbReference>
<keyword evidence="2" id="KW-0238">DNA-binding</keyword>
<reference evidence="5" key="1">
    <citation type="journal article" date="2021" name="PeerJ">
        <title>Extensive microbial diversity within the chicken gut microbiome revealed by metagenomics and culture.</title>
        <authorList>
            <person name="Gilroy R."/>
            <person name="Ravi A."/>
            <person name="Getino M."/>
            <person name="Pursley I."/>
            <person name="Horton D.L."/>
            <person name="Alikhan N.F."/>
            <person name="Baker D."/>
            <person name="Gharbi K."/>
            <person name="Hall N."/>
            <person name="Watson M."/>
            <person name="Adriaenssens E.M."/>
            <person name="Foster-Nyarko E."/>
            <person name="Jarju S."/>
            <person name="Secka A."/>
            <person name="Antonio M."/>
            <person name="Oren A."/>
            <person name="Chaudhuri R.R."/>
            <person name="La Ragione R."/>
            <person name="Hildebrand F."/>
            <person name="Pallen M.J."/>
        </authorList>
    </citation>
    <scope>NUCLEOTIDE SEQUENCE</scope>
    <source>
        <strain evidence="5">ChiSjej5B23-15282</strain>
    </source>
</reference>
<organism evidence="5 6">
    <name type="scientific">Candidatus Mediterraneibacter caccavium</name>
    <dbReference type="NCBI Taxonomy" id="2838661"/>
    <lineage>
        <taxon>Bacteria</taxon>
        <taxon>Bacillati</taxon>
        <taxon>Bacillota</taxon>
        <taxon>Clostridia</taxon>
        <taxon>Lachnospirales</taxon>
        <taxon>Lachnospiraceae</taxon>
        <taxon>Mediterraneibacter</taxon>
    </lineage>
</organism>
<dbReference type="PROSITE" id="PS00041">
    <property type="entry name" value="HTH_ARAC_FAMILY_1"/>
    <property type="match status" value="1"/>
</dbReference>
<dbReference type="EMBL" id="DXFA01000135">
    <property type="protein sequence ID" value="HIX48872.1"/>
    <property type="molecule type" value="Genomic_DNA"/>
</dbReference>
<dbReference type="InterPro" id="IPR003313">
    <property type="entry name" value="AraC-bd"/>
</dbReference>
<comment type="caution">
    <text evidence="5">The sequence shown here is derived from an EMBL/GenBank/DDBJ whole genome shotgun (WGS) entry which is preliminary data.</text>
</comment>
<dbReference type="CDD" id="cd02208">
    <property type="entry name" value="cupin_RmlC-like"/>
    <property type="match status" value="1"/>
</dbReference>
<dbReference type="InterPro" id="IPR009057">
    <property type="entry name" value="Homeodomain-like_sf"/>
</dbReference>
<dbReference type="InterPro" id="IPR018060">
    <property type="entry name" value="HTH_AraC"/>
</dbReference>
<dbReference type="SUPFAM" id="SSF46689">
    <property type="entry name" value="Homeodomain-like"/>
    <property type="match status" value="1"/>
</dbReference>
<evidence type="ECO:0000259" key="4">
    <source>
        <dbReference type="PROSITE" id="PS01124"/>
    </source>
</evidence>
<dbReference type="SMART" id="SM00342">
    <property type="entry name" value="HTH_ARAC"/>
    <property type="match status" value="1"/>
</dbReference>
<dbReference type="GO" id="GO:0043565">
    <property type="term" value="F:sequence-specific DNA binding"/>
    <property type="evidence" value="ECO:0007669"/>
    <property type="project" value="InterPro"/>
</dbReference>
<evidence type="ECO:0000256" key="3">
    <source>
        <dbReference type="ARBA" id="ARBA00023163"/>
    </source>
</evidence>
<accession>A0A9D1VZ33</accession>
<evidence type="ECO:0000256" key="2">
    <source>
        <dbReference type="ARBA" id="ARBA00023125"/>
    </source>
</evidence>
<evidence type="ECO:0000256" key="1">
    <source>
        <dbReference type="ARBA" id="ARBA00023015"/>
    </source>
</evidence>
<feature type="domain" description="HTH araC/xylS-type" evidence="4">
    <location>
        <begin position="183"/>
        <end position="284"/>
    </location>
</feature>